<dbReference type="Proteomes" id="UP000661858">
    <property type="component" value="Unassembled WGS sequence"/>
</dbReference>
<dbReference type="Pfam" id="PF00067">
    <property type="entry name" value="p450"/>
    <property type="match status" value="1"/>
</dbReference>
<keyword evidence="4 7" id="KW-0560">Oxidoreductase</keyword>
<dbReference type="EMBL" id="JAERRK010000005">
    <property type="protein sequence ID" value="MBL1082723.1"/>
    <property type="molecule type" value="Genomic_DNA"/>
</dbReference>
<dbReference type="GO" id="GO:0008395">
    <property type="term" value="F:steroid hydroxylase activity"/>
    <property type="evidence" value="ECO:0007669"/>
    <property type="project" value="TreeGrafter"/>
</dbReference>
<evidence type="ECO:0000313" key="8">
    <source>
        <dbReference type="EMBL" id="MBL1082723.1"/>
    </source>
</evidence>
<evidence type="ECO:0000256" key="1">
    <source>
        <dbReference type="ARBA" id="ARBA00010617"/>
    </source>
</evidence>
<dbReference type="InterPro" id="IPR017972">
    <property type="entry name" value="Cyt_P450_CS"/>
</dbReference>
<dbReference type="InterPro" id="IPR002397">
    <property type="entry name" value="Cyt_P450_B"/>
</dbReference>
<keyword evidence="2 7" id="KW-0349">Heme</keyword>
<dbReference type="PROSITE" id="PS00086">
    <property type="entry name" value="CYTOCHROME_P450"/>
    <property type="match status" value="1"/>
</dbReference>
<dbReference type="InterPro" id="IPR036396">
    <property type="entry name" value="Cyt_P450_sf"/>
</dbReference>
<evidence type="ECO:0000256" key="3">
    <source>
        <dbReference type="ARBA" id="ARBA00022723"/>
    </source>
</evidence>
<evidence type="ECO:0000256" key="7">
    <source>
        <dbReference type="RuleBase" id="RU000461"/>
    </source>
</evidence>
<keyword evidence="5 7" id="KW-0408">Iron</keyword>
<proteinExistence type="inferred from homology"/>
<dbReference type="FunFam" id="1.10.630.10:FF:000018">
    <property type="entry name" value="Cytochrome P450 monooxygenase"/>
    <property type="match status" value="1"/>
</dbReference>
<keyword evidence="9" id="KW-1185">Reference proteome</keyword>
<evidence type="ECO:0000256" key="6">
    <source>
        <dbReference type="ARBA" id="ARBA00023033"/>
    </source>
</evidence>
<evidence type="ECO:0000256" key="5">
    <source>
        <dbReference type="ARBA" id="ARBA00023004"/>
    </source>
</evidence>
<gene>
    <name evidence="8" type="ORF">JK359_12155</name>
</gene>
<evidence type="ECO:0000313" key="9">
    <source>
        <dbReference type="Proteomes" id="UP000661858"/>
    </source>
</evidence>
<dbReference type="Gene3D" id="1.10.630.10">
    <property type="entry name" value="Cytochrome P450"/>
    <property type="match status" value="1"/>
</dbReference>
<comment type="caution">
    <text evidence="8">The sequence shown here is derived from an EMBL/GenBank/DDBJ whole genome shotgun (WGS) entry which is preliminary data.</text>
</comment>
<dbReference type="CDD" id="cd11033">
    <property type="entry name" value="CYP142-like"/>
    <property type="match status" value="1"/>
</dbReference>
<sequence>MSVPHPAAQRRPQPAEWTDVNLADPSVHAEFDLTEWWRRRRQENPVARHDHVPGQDGFWVVSRHADVMDAYRRPQDFGSASGNVMDTLLHGGDSSSGRMLAVSDGEQHRGVRRLVQRGFSPELLDRLGASTRAATHKLVARAVERGRCDFMKDVAAHIPIAAICELLGVADSDSEYIMKLANSALGSDVPGQTAREAQLAQSEILVYFSQHVRRLRADPGDDLLSMLTTSELDGSPLRDDVIVFNCYSLVLGGDETTRLGMVGGLLALMEHPEQWARFKSGEISVESLVEEVMRWTTPAIHVGRTALRDTELGGQQITKGDVVTLWNTSANWDERVFTNPETFDGGRRPNRHVSFGFGPHFCVGAQLGRIELSALFEALRALVAGAELTGPVGRFYSNFLSGVSSLPVELRR</sequence>
<keyword evidence="3 7" id="KW-0479">Metal-binding</keyword>
<accession>A0A937JPR6</accession>
<dbReference type="AlphaFoldDB" id="A0A937JPR6"/>
<reference evidence="8" key="1">
    <citation type="submission" date="2021-01" db="EMBL/GenBank/DDBJ databases">
        <title>WGS of actinomycetes isolated from Thailand.</title>
        <authorList>
            <person name="Thawai C."/>
        </authorList>
    </citation>
    <scope>NUCLEOTIDE SEQUENCE</scope>
    <source>
        <strain evidence="8">RCU-197</strain>
    </source>
</reference>
<dbReference type="PANTHER" id="PTHR46696:SF4">
    <property type="entry name" value="BIOTIN BIOSYNTHESIS CYTOCHROME P450"/>
    <property type="match status" value="1"/>
</dbReference>
<comment type="similarity">
    <text evidence="1 7">Belongs to the cytochrome P450 family.</text>
</comment>
<dbReference type="GO" id="GO:0020037">
    <property type="term" value="F:heme binding"/>
    <property type="evidence" value="ECO:0007669"/>
    <property type="project" value="InterPro"/>
</dbReference>
<dbReference type="PRINTS" id="PR00359">
    <property type="entry name" value="BP450"/>
</dbReference>
<evidence type="ECO:0000256" key="2">
    <source>
        <dbReference type="ARBA" id="ARBA00022617"/>
    </source>
</evidence>
<dbReference type="PANTHER" id="PTHR46696">
    <property type="entry name" value="P450, PUTATIVE (EUROFUNG)-RELATED"/>
    <property type="match status" value="1"/>
</dbReference>
<dbReference type="GO" id="GO:0006707">
    <property type="term" value="P:cholesterol catabolic process"/>
    <property type="evidence" value="ECO:0007669"/>
    <property type="project" value="TreeGrafter"/>
</dbReference>
<dbReference type="GO" id="GO:0036199">
    <property type="term" value="F:cholest-4-en-3-one 26-monooxygenase activity"/>
    <property type="evidence" value="ECO:0007669"/>
    <property type="project" value="TreeGrafter"/>
</dbReference>
<organism evidence="8 9">
    <name type="scientific">Streptomyces actinomycinicus</name>
    <dbReference type="NCBI Taxonomy" id="1695166"/>
    <lineage>
        <taxon>Bacteria</taxon>
        <taxon>Bacillati</taxon>
        <taxon>Actinomycetota</taxon>
        <taxon>Actinomycetes</taxon>
        <taxon>Kitasatosporales</taxon>
        <taxon>Streptomycetaceae</taxon>
        <taxon>Streptomyces</taxon>
    </lineage>
</organism>
<protein>
    <submittedName>
        <fullName evidence="8">Cytochrome P450</fullName>
    </submittedName>
</protein>
<dbReference type="GO" id="GO:0005506">
    <property type="term" value="F:iron ion binding"/>
    <property type="evidence" value="ECO:0007669"/>
    <property type="project" value="InterPro"/>
</dbReference>
<dbReference type="InterPro" id="IPR001128">
    <property type="entry name" value="Cyt_P450"/>
</dbReference>
<dbReference type="SUPFAM" id="SSF48264">
    <property type="entry name" value="Cytochrome P450"/>
    <property type="match status" value="1"/>
</dbReference>
<evidence type="ECO:0000256" key="4">
    <source>
        <dbReference type="ARBA" id="ARBA00023002"/>
    </source>
</evidence>
<keyword evidence="6 7" id="KW-0503">Monooxygenase</keyword>
<name>A0A937JPR6_9ACTN</name>
<dbReference type="RefSeq" id="WP_201834902.1">
    <property type="nucleotide sequence ID" value="NZ_JAERRK010000005.1"/>
</dbReference>